<dbReference type="PANTHER" id="PTHR30411:SF1">
    <property type="entry name" value="CYTOPLASMIC PROTEIN"/>
    <property type="match status" value="1"/>
</dbReference>
<evidence type="ECO:0000313" key="2">
    <source>
        <dbReference type="EMBL" id="GGZ93858.1"/>
    </source>
</evidence>
<evidence type="ECO:0000259" key="1">
    <source>
        <dbReference type="Pfam" id="PF04073"/>
    </source>
</evidence>
<dbReference type="SUPFAM" id="SSF55826">
    <property type="entry name" value="YbaK/ProRS associated domain"/>
    <property type="match status" value="1"/>
</dbReference>
<dbReference type="Proteomes" id="UP000634139">
    <property type="component" value="Unassembled WGS sequence"/>
</dbReference>
<dbReference type="EMBL" id="BMZD01000002">
    <property type="protein sequence ID" value="GGZ93858.1"/>
    <property type="molecule type" value="Genomic_DNA"/>
</dbReference>
<dbReference type="GO" id="GO:0002161">
    <property type="term" value="F:aminoacyl-tRNA deacylase activity"/>
    <property type="evidence" value="ECO:0007669"/>
    <property type="project" value="InterPro"/>
</dbReference>
<dbReference type="RefSeq" id="WP_189539540.1">
    <property type="nucleotide sequence ID" value="NZ_BMZD01000002.1"/>
</dbReference>
<dbReference type="AlphaFoldDB" id="A0A918RCG4"/>
<protein>
    <submittedName>
        <fullName evidence="2">Cys-tRNA(Pro)/cys-tRNA(Cys) deacylase</fullName>
    </submittedName>
</protein>
<dbReference type="InterPro" id="IPR007214">
    <property type="entry name" value="YbaK/aa-tRNA-synth-assoc-dom"/>
</dbReference>
<dbReference type="InterPro" id="IPR036754">
    <property type="entry name" value="YbaK/aa-tRNA-synt-asso_dom_sf"/>
</dbReference>
<dbReference type="Pfam" id="PF04073">
    <property type="entry name" value="tRNA_edit"/>
    <property type="match status" value="1"/>
</dbReference>
<dbReference type="Gene3D" id="3.90.960.10">
    <property type="entry name" value="YbaK/aminoacyl-tRNA synthetase-associated domain"/>
    <property type="match status" value="1"/>
</dbReference>
<proteinExistence type="predicted"/>
<sequence>MSHESAVAWLARHAPDITLIDQAQSTATVAEAAATLGVEPGRIAKTLAFRVGERAMLLVTRGDARLDNAKCKSALGGRPRMLDPDETLALTGHAVGGVCPFGLATPLPILTDRSLLSFPTVFPAAGSRTSSVEIAPDRLAALVSAQWTDICKLPE</sequence>
<accession>A0A918RCG4</accession>
<keyword evidence="3" id="KW-1185">Reference proteome</keyword>
<feature type="domain" description="YbaK/aminoacyl-tRNA synthetase-associated" evidence="1">
    <location>
        <begin position="25"/>
        <end position="140"/>
    </location>
</feature>
<gene>
    <name evidence="2" type="ORF">GCM10011617_12330</name>
</gene>
<dbReference type="CDD" id="cd04333">
    <property type="entry name" value="ProX_deacylase"/>
    <property type="match status" value="1"/>
</dbReference>
<name>A0A918RCG4_9SPHN</name>
<reference evidence="2" key="2">
    <citation type="submission" date="2020-09" db="EMBL/GenBank/DDBJ databases">
        <authorList>
            <person name="Sun Q."/>
            <person name="Kim S."/>
        </authorList>
    </citation>
    <scope>NUCLEOTIDE SEQUENCE</scope>
    <source>
        <strain evidence="2">KCTC 32422</strain>
    </source>
</reference>
<organism evidence="2 3">
    <name type="scientific">Novosphingobium arvoryzae</name>
    <dbReference type="NCBI Taxonomy" id="1256514"/>
    <lineage>
        <taxon>Bacteria</taxon>
        <taxon>Pseudomonadati</taxon>
        <taxon>Pseudomonadota</taxon>
        <taxon>Alphaproteobacteria</taxon>
        <taxon>Sphingomonadales</taxon>
        <taxon>Sphingomonadaceae</taxon>
        <taxon>Novosphingobium</taxon>
    </lineage>
</organism>
<evidence type="ECO:0000313" key="3">
    <source>
        <dbReference type="Proteomes" id="UP000634139"/>
    </source>
</evidence>
<dbReference type="PANTHER" id="PTHR30411">
    <property type="entry name" value="CYTOPLASMIC PROTEIN"/>
    <property type="match status" value="1"/>
</dbReference>
<comment type="caution">
    <text evidence="2">The sequence shown here is derived from an EMBL/GenBank/DDBJ whole genome shotgun (WGS) entry which is preliminary data.</text>
</comment>
<reference evidence="2" key="1">
    <citation type="journal article" date="2014" name="Int. J. Syst. Evol. Microbiol.">
        <title>Complete genome sequence of Corynebacterium casei LMG S-19264T (=DSM 44701T), isolated from a smear-ripened cheese.</title>
        <authorList>
            <consortium name="US DOE Joint Genome Institute (JGI-PGF)"/>
            <person name="Walter F."/>
            <person name="Albersmeier A."/>
            <person name="Kalinowski J."/>
            <person name="Ruckert C."/>
        </authorList>
    </citation>
    <scope>NUCLEOTIDE SEQUENCE</scope>
    <source>
        <strain evidence="2">KCTC 32422</strain>
    </source>
</reference>